<evidence type="ECO:0000313" key="2">
    <source>
        <dbReference type="EMBL" id="PQJ28167.1"/>
    </source>
</evidence>
<dbReference type="Proteomes" id="UP000239907">
    <property type="component" value="Unassembled WGS sequence"/>
</dbReference>
<dbReference type="EMBL" id="MQWA01000001">
    <property type="protein sequence ID" value="PQJ28167.1"/>
    <property type="molecule type" value="Genomic_DNA"/>
</dbReference>
<evidence type="ECO:0000256" key="1">
    <source>
        <dbReference type="SAM" id="Coils"/>
    </source>
</evidence>
<proteinExistence type="predicted"/>
<sequence>MTSTPNTSQKNTPSSNTMKKTLLCFMLVTNIMFAAKKEARVELTDHGKKLESNYSESMDNLRNDLRQSIPKVDEEKKKIFQNARKAAKEARIALAIINQSFEEIQKAESLVNHAKNKWIAGADKKILNATEMLKNAKNDAEREAAEKELAKSQENRKAGVQALEERQGLFDKAKQKEPKLVKQREEAQKAIELAQTEFEKAAKNLNPGELLSSDSLDGTLAKFVVLSKATPYSLAAFSQKGEENEKLVEKLLSDEKLMLTMLSAGGAKEAKYGKAMKIYTDIRKVSKQAGQPGILQNLALGISLEMTVPYKQGYGTFLSRGLKPVDPVERYLHYEKAFLAGELDPNFKEMSAWECRWIASDPESNETLAWLRTTICNYRPDMLGDSDSRWFYSGIIKTDVAYSRHKWDNSGKVSKIQQAIDKGGICHIRAWIARSTARAFGIPALRVEEGGAKSPLEKGKK</sequence>
<organism evidence="2 3">
    <name type="scientific">Rubritalea profundi</name>
    <dbReference type="NCBI Taxonomy" id="1658618"/>
    <lineage>
        <taxon>Bacteria</taxon>
        <taxon>Pseudomonadati</taxon>
        <taxon>Verrucomicrobiota</taxon>
        <taxon>Verrucomicrobiia</taxon>
        <taxon>Verrucomicrobiales</taxon>
        <taxon>Rubritaleaceae</taxon>
        <taxon>Rubritalea</taxon>
    </lineage>
</organism>
<protein>
    <submittedName>
        <fullName evidence="2">Uncharacterized protein</fullName>
    </submittedName>
</protein>
<gene>
    <name evidence="2" type="ORF">BSZ32_06395</name>
</gene>
<evidence type="ECO:0000313" key="3">
    <source>
        <dbReference type="Proteomes" id="UP000239907"/>
    </source>
</evidence>
<dbReference type="AlphaFoldDB" id="A0A2S7U0Z2"/>
<comment type="caution">
    <text evidence="2">The sequence shown here is derived from an EMBL/GenBank/DDBJ whole genome shotgun (WGS) entry which is preliminary data.</text>
</comment>
<accession>A0A2S7U0Z2</accession>
<feature type="coiled-coil region" evidence="1">
    <location>
        <begin position="97"/>
        <end position="157"/>
    </location>
</feature>
<reference evidence="2 3" key="1">
    <citation type="submission" date="2016-12" db="EMBL/GenBank/DDBJ databases">
        <title>Study of bacterial adaptation to deep sea.</title>
        <authorList>
            <person name="Song J."/>
            <person name="Yoshizawa S."/>
            <person name="Kogure K."/>
        </authorList>
    </citation>
    <scope>NUCLEOTIDE SEQUENCE [LARGE SCALE GENOMIC DNA]</scope>
    <source>
        <strain evidence="2 3">SAORIC-165</strain>
    </source>
</reference>
<name>A0A2S7U0Z2_9BACT</name>
<keyword evidence="1" id="KW-0175">Coiled coil</keyword>
<keyword evidence="3" id="KW-1185">Reference proteome</keyword>